<organism evidence="5 6">
    <name type="scientific">Marasmius oreades</name>
    <name type="common">fairy-ring Marasmius</name>
    <dbReference type="NCBI Taxonomy" id="181124"/>
    <lineage>
        <taxon>Eukaryota</taxon>
        <taxon>Fungi</taxon>
        <taxon>Dikarya</taxon>
        <taxon>Basidiomycota</taxon>
        <taxon>Agaricomycotina</taxon>
        <taxon>Agaricomycetes</taxon>
        <taxon>Agaricomycetidae</taxon>
        <taxon>Agaricales</taxon>
        <taxon>Marasmiineae</taxon>
        <taxon>Marasmiaceae</taxon>
        <taxon>Marasmius</taxon>
    </lineage>
</organism>
<name>A0A9P7RT08_9AGAR</name>
<dbReference type="RefSeq" id="XP_043005582.1">
    <property type="nucleotide sequence ID" value="XM_043155800.1"/>
</dbReference>
<feature type="coiled-coil region" evidence="2">
    <location>
        <begin position="148"/>
        <end position="175"/>
    </location>
</feature>
<dbReference type="AlphaFoldDB" id="A0A9P7RT08"/>
<dbReference type="EMBL" id="CM032187">
    <property type="protein sequence ID" value="KAG7089112.1"/>
    <property type="molecule type" value="Genomic_DNA"/>
</dbReference>
<evidence type="ECO:0000256" key="3">
    <source>
        <dbReference type="SAM" id="SignalP"/>
    </source>
</evidence>
<dbReference type="GeneID" id="66079896"/>
<evidence type="ECO:0000256" key="2">
    <source>
        <dbReference type="SAM" id="Coils"/>
    </source>
</evidence>
<dbReference type="Proteomes" id="UP001049176">
    <property type="component" value="Chromosome 7"/>
</dbReference>
<proteinExistence type="inferred from homology"/>
<dbReference type="InterPro" id="IPR013902">
    <property type="entry name" value="Mug135-like_C"/>
</dbReference>
<reference evidence="5" key="1">
    <citation type="journal article" date="2021" name="Genome Biol. Evol.">
        <title>The assembled and annotated genome of the fairy-ring fungus Marasmius oreades.</title>
        <authorList>
            <person name="Hiltunen M."/>
            <person name="Ament-Velasquez S.L."/>
            <person name="Johannesson H."/>
        </authorList>
    </citation>
    <scope>NUCLEOTIDE SEQUENCE</scope>
    <source>
        <strain evidence="5">03SP1</strain>
    </source>
</reference>
<keyword evidence="6" id="KW-1185">Reference proteome</keyword>
<feature type="chain" id="PRO_5040321437" description="Mug135-like C-terminal domain-containing protein" evidence="3">
    <location>
        <begin position="26"/>
        <end position="281"/>
    </location>
</feature>
<evidence type="ECO:0000313" key="5">
    <source>
        <dbReference type="EMBL" id="KAG7089112.1"/>
    </source>
</evidence>
<accession>A0A9P7RT08</accession>
<dbReference type="Pfam" id="PF08593">
    <property type="entry name" value="Mug135_C"/>
    <property type="match status" value="1"/>
</dbReference>
<evidence type="ECO:0000259" key="4">
    <source>
        <dbReference type="Pfam" id="PF08593"/>
    </source>
</evidence>
<feature type="domain" description="Mug135-like C-terminal" evidence="4">
    <location>
        <begin position="196"/>
        <end position="280"/>
    </location>
</feature>
<keyword evidence="3" id="KW-0732">Signal</keyword>
<feature type="signal peptide" evidence="3">
    <location>
        <begin position="1"/>
        <end position="25"/>
    </location>
</feature>
<evidence type="ECO:0000313" key="6">
    <source>
        <dbReference type="Proteomes" id="UP001049176"/>
    </source>
</evidence>
<comment type="caution">
    <text evidence="5">The sequence shown here is derived from an EMBL/GenBank/DDBJ whole genome shotgun (WGS) entry which is preliminary data.</text>
</comment>
<comment type="similarity">
    <text evidence="1">Belongs to the UPF0612 family.</text>
</comment>
<dbReference type="KEGG" id="more:E1B28_010821"/>
<protein>
    <recommendedName>
        <fullName evidence="4">Mug135-like C-terminal domain-containing protein</fullName>
    </recommendedName>
</protein>
<gene>
    <name evidence="5" type="ORF">E1B28_010821</name>
</gene>
<evidence type="ECO:0000256" key="1">
    <source>
        <dbReference type="ARBA" id="ARBA00005788"/>
    </source>
</evidence>
<sequence>MAHTPAPVLSTTGILGNLLLPPAIALDPNNKIRDADKRAAVQFAINAAEHYLNENNPAEPGHVDLAGVADAKIYETVVIMHDHLEERLQQHIQALPWPQGQQPPPWFNVAVQNAVQNQVNGVRDDVVNMRTAIVNRVNGIEGQLNGMRNDIEGQLNGVRNDIENLNVKITQLSSSLTPMVIMSQKRCNVANPPDALTEVLFPDGTKPWGKEVTIPLIRWKNQDDRNVTVTLPPLNSLAAIQSLKDKPDMLNGYLNGYYSDYFLNSTKDEKLRKVRLAVGRS</sequence>
<keyword evidence="2" id="KW-0175">Coiled coil</keyword>